<dbReference type="STRING" id="225992.B5M06_02295"/>
<proteinExistence type="predicted"/>
<dbReference type="Pfam" id="PF05728">
    <property type="entry name" value="UPF0227"/>
    <property type="match status" value="1"/>
</dbReference>
<comment type="caution">
    <text evidence="1">The sequence shown here is derived from an EMBL/GenBank/DDBJ whole genome shotgun (WGS) entry which is preliminary data.</text>
</comment>
<dbReference type="AlphaFoldDB" id="A0A0W7YX87"/>
<dbReference type="InterPro" id="IPR029058">
    <property type="entry name" value="AB_hydrolase_fold"/>
</dbReference>
<reference evidence="1 2" key="1">
    <citation type="submission" date="2015-12" db="EMBL/GenBank/DDBJ databases">
        <title>Complete genome sequence of a multi-drug resistant strain Acidovorax sp. 12322-1.</title>
        <authorList>
            <person name="Ming D."/>
            <person name="Wang M."/>
            <person name="Hu S."/>
            <person name="Zhou Y."/>
            <person name="Jiang T."/>
        </authorList>
    </citation>
    <scope>NUCLEOTIDE SEQUENCE [LARGE SCALE GENOMIC DNA]</scope>
    <source>
        <strain evidence="1 2">12322-1</strain>
    </source>
</reference>
<dbReference type="InterPro" id="IPR008886">
    <property type="entry name" value="UPF0227/Esterase_YqiA"/>
</dbReference>
<organism evidence="1 2">
    <name type="scientific">Comamonas kerstersii</name>
    <dbReference type="NCBI Taxonomy" id="225992"/>
    <lineage>
        <taxon>Bacteria</taxon>
        <taxon>Pseudomonadati</taxon>
        <taxon>Pseudomonadota</taxon>
        <taxon>Betaproteobacteria</taxon>
        <taxon>Burkholderiales</taxon>
        <taxon>Comamonadaceae</taxon>
        <taxon>Comamonas</taxon>
    </lineage>
</organism>
<name>A0A0W7YX87_9BURK</name>
<dbReference type="RefSeq" id="WP_058880105.1">
    <property type="nucleotide sequence ID" value="NZ_LPXH01000034.1"/>
</dbReference>
<dbReference type="SUPFAM" id="SSF53474">
    <property type="entry name" value="alpha/beta-Hydrolases"/>
    <property type="match status" value="1"/>
</dbReference>
<dbReference type="PANTHER" id="PTHR35602">
    <property type="entry name" value="ESTERASE YQIA-RELATED"/>
    <property type="match status" value="1"/>
</dbReference>
<evidence type="ECO:0000313" key="2">
    <source>
        <dbReference type="Proteomes" id="UP000053300"/>
    </source>
</evidence>
<evidence type="ECO:0000313" key="1">
    <source>
        <dbReference type="EMBL" id="KUF39767.1"/>
    </source>
</evidence>
<gene>
    <name evidence="1" type="ORF">AS359_13030</name>
</gene>
<accession>A0A1V3TPA7</accession>
<dbReference type="PANTHER" id="PTHR35602:SF3">
    <property type="entry name" value="ESTERASE YQIA"/>
    <property type="match status" value="1"/>
</dbReference>
<dbReference type="Proteomes" id="UP000053300">
    <property type="component" value="Unassembled WGS sequence"/>
</dbReference>
<protein>
    <submittedName>
        <fullName evidence="1">Esterase</fullName>
    </submittedName>
</protein>
<keyword evidence="2" id="KW-1185">Reference proteome</keyword>
<sequence length="194" mass="22207">MPTTHLLYLHGFRSSPQSNKARTMAQYVQQHHPEVTWLCPQLPPSPKEAMDMVMEAVKDWPSETMAVIGSSLGGYYATWVAHHKHCKLVVLNPSVYPDRTLERYIGAQTSWHNPEESFFFKPEYIQELRDMALHRQAAPGEQLGIFAKGDEVLDWREMVARYPQAKQIILEGGDHAISEFDSQMSHVLDFLDLA</sequence>
<accession>A0A0W7YX87</accession>
<dbReference type="Gene3D" id="3.40.50.1820">
    <property type="entry name" value="alpha/beta hydrolase"/>
    <property type="match status" value="1"/>
</dbReference>
<dbReference type="EMBL" id="LPXH01000034">
    <property type="protein sequence ID" value="KUF39767.1"/>
    <property type="molecule type" value="Genomic_DNA"/>
</dbReference>